<evidence type="ECO:0000313" key="8">
    <source>
        <dbReference type="EMBL" id="KAG2482683.1"/>
    </source>
</evidence>
<dbReference type="Proteomes" id="UP000612055">
    <property type="component" value="Unassembled WGS sequence"/>
</dbReference>
<dbReference type="InterPro" id="IPR000209">
    <property type="entry name" value="Peptidase_S8/S53_dom"/>
</dbReference>
<proteinExistence type="inferred from homology"/>
<dbReference type="InterPro" id="IPR023828">
    <property type="entry name" value="Peptidase_S8_Ser-AS"/>
</dbReference>
<accession>A0A836BPK1</accession>
<keyword evidence="4 5" id="KW-0720">Serine protease</keyword>
<evidence type="ECO:0000313" key="9">
    <source>
        <dbReference type="Proteomes" id="UP000612055"/>
    </source>
</evidence>
<dbReference type="InterPro" id="IPR036852">
    <property type="entry name" value="Peptidase_S8/S53_dom_sf"/>
</dbReference>
<name>A0A836BPK1_9CHLO</name>
<feature type="domain" description="Peptidase S8/S53" evidence="7">
    <location>
        <begin position="214"/>
        <end position="510"/>
    </location>
</feature>
<dbReference type="PROSITE" id="PS51892">
    <property type="entry name" value="SUBTILASE"/>
    <property type="match status" value="1"/>
</dbReference>
<feature type="active site" description="Charge relay system" evidence="5">
    <location>
        <position position="183"/>
    </location>
</feature>
<dbReference type="InterPro" id="IPR050131">
    <property type="entry name" value="Peptidase_S8_subtilisin-like"/>
</dbReference>
<comment type="caution">
    <text evidence="8">The sequence shown here is derived from an EMBL/GenBank/DDBJ whole genome shotgun (WGS) entry which is preliminary data.</text>
</comment>
<dbReference type="AlphaFoldDB" id="A0A836BPK1"/>
<keyword evidence="3 5" id="KW-0378">Hydrolase</keyword>
<dbReference type="PANTHER" id="PTHR43806:SF11">
    <property type="entry name" value="CEREVISIN-RELATED"/>
    <property type="match status" value="1"/>
</dbReference>
<dbReference type="GO" id="GO:0004252">
    <property type="term" value="F:serine-type endopeptidase activity"/>
    <property type="evidence" value="ECO:0007669"/>
    <property type="project" value="UniProtKB-UniRule"/>
</dbReference>
<evidence type="ECO:0000259" key="7">
    <source>
        <dbReference type="Pfam" id="PF00082"/>
    </source>
</evidence>
<evidence type="ECO:0000256" key="1">
    <source>
        <dbReference type="ARBA" id="ARBA00011073"/>
    </source>
</evidence>
<reference evidence="8" key="1">
    <citation type="journal article" date="2020" name="bioRxiv">
        <title>Comparative genomics of Chlamydomonas.</title>
        <authorList>
            <person name="Craig R.J."/>
            <person name="Hasan A.R."/>
            <person name="Ness R.W."/>
            <person name="Keightley P.D."/>
        </authorList>
    </citation>
    <scope>NUCLEOTIDE SEQUENCE</scope>
    <source>
        <strain evidence="8">CCAP 11/70</strain>
    </source>
</reference>
<keyword evidence="9" id="KW-1185">Reference proteome</keyword>
<feature type="active site" description="Charge relay system" evidence="5">
    <location>
        <position position="444"/>
    </location>
</feature>
<dbReference type="PANTHER" id="PTHR43806">
    <property type="entry name" value="PEPTIDASE S8"/>
    <property type="match status" value="1"/>
</dbReference>
<dbReference type="SUPFAM" id="SSF52743">
    <property type="entry name" value="Subtilisin-like"/>
    <property type="match status" value="1"/>
</dbReference>
<dbReference type="InterPro" id="IPR015500">
    <property type="entry name" value="Peptidase_S8_subtilisin-rel"/>
</dbReference>
<sequence>MLATSRHAAWGPAAATRLRLIVPLLAAFLGFAAANRSLKQASTVTYIISFISPSCNALSGAVAKVATGCRIDFCVAEANVATAQCPAGTALSASKFHASLGVDVVAQDVVRRLGASPTGVTTDATSNAATTITAATSSFYTGPIIGDPNDKWWPYQWAPRSIDATAAWAKGINGRCARVVMVDGAFGTLPPDLQNKFDMSVTRSFADISFDTDTGVVTHGIATSGVVGAEANNGVGIVGIAYGATLIGVQVFGTELQAADSVVVKGIVYAAQRKDKGGAGADIINLSLGEIVDRANRTATRSEMYGNGSSIMHIFNRAFAFANKNGVLVVAGAGNDAININAQKSGYSDPCQNANVICVAANAPVGICPAGRCAAGHRWNCTGGLDFANANYSRLASYSNYGTAVEVTAPGGDTVFEGDCWLDDTVLVSAPGGVEKIGFGTGTSFSAPHVSALAALYLQKAAMDKGALESELCNPGRTKTYVSPGQIKTAILRGAVLPPGNAGDVRKLFGAGIINVARTLGL</sequence>
<gene>
    <name evidence="8" type="ORF">HYH03_018389</name>
</gene>
<comment type="similarity">
    <text evidence="1 5">Belongs to the peptidase S8 family.</text>
</comment>
<dbReference type="GO" id="GO:0006508">
    <property type="term" value="P:proteolysis"/>
    <property type="evidence" value="ECO:0007669"/>
    <property type="project" value="UniProtKB-KW"/>
</dbReference>
<evidence type="ECO:0000256" key="4">
    <source>
        <dbReference type="ARBA" id="ARBA00022825"/>
    </source>
</evidence>
<evidence type="ECO:0000256" key="6">
    <source>
        <dbReference type="SAM" id="SignalP"/>
    </source>
</evidence>
<evidence type="ECO:0000256" key="3">
    <source>
        <dbReference type="ARBA" id="ARBA00022801"/>
    </source>
</evidence>
<dbReference type="EMBL" id="JAEHOE010000207">
    <property type="protein sequence ID" value="KAG2482683.1"/>
    <property type="molecule type" value="Genomic_DNA"/>
</dbReference>
<protein>
    <recommendedName>
        <fullName evidence="7">Peptidase S8/S53 domain-containing protein</fullName>
    </recommendedName>
</protein>
<keyword evidence="2 5" id="KW-0645">Protease</keyword>
<feature type="signal peptide" evidence="6">
    <location>
        <begin position="1"/>
        <end position="34"/>
    </location>
</feature>
<dbReference type="Gene3D" id="3.40.50.200">
    <property type="entry name" value="Peptidase S8/S53 domain"/>
    <property type="match status" value="1"/>
</dbReference>
<dbReference type="OrthoDB" id="371436at2759"/>
<evidence type="ECO:0000256" key="5">
    <source>
        <dbReference type="PROSITE-ProRule" id="PRU01240"/>
    </source>
</evidence>
<evidence type="ECO:0000256" key="2">
    <source>
        <dbReference type="ARBA" id="ARBA00022670"/>
    </source>
</evidence>
<feature type="chain" id="PRO_5032909754" description="Peptidase S8/S53 domain-containing protein" evidence="6">
    <location>
        <begin position="35"/>
        <end position="522"/>
    </location>
</feature>
<organism evidence="8 9">
    <name type="scientific">Edaphochlamys debaryana</name>
    <dbReference type="NCBI Taxonomy" id="47281"/>
    <lineage>
        <taxon>Eukaryota</taxon>
        <taxon>Viridiplantae</taxon>
        <taxon>Chlorophyta</taxon>
        <taxon>core chlorophytes</taxon>
        <taxon>Chlorophyceae</taxon>
        <taxon>CS clade</taxon>
        <taxon>Chlamydomonadales</taxon>
        <taxon>Chlamydomonadales incertae sedis</taxon>
        <taxon>Edaphochlamys</taxon>
    </lineage>
</organism>
<dbReference type="PRINTS" id="PR00723">
    <property type="entry name" value="SUBTILISIN"/>
</dbReference>
<dbReference type="PROSITE" id="PS00138">
    <property type="entry name" value="SUBTILASE_SER"/>
    <property type="match status" value="1"/>
</dbReference>
<dbReference type="Pfam" id="PF00082">
    <property type="entry name" value="Peptidase_S8"/>
    <property type="match status" value="1"/>
</dbReference>
<feature type="active site" description="Charge relay system" evidence="5">
    <location>
        <position position="219"/>
    </location>
</feature>
<keyword evidence="6" id="KW-0732">Signal</keyword>